<keyword evidence="3 9" id="KW-0597">Phosphoprotein</keyword>
<dbReference type="Gene3D" id="3.40.50.2300">
    <property type="match status" value="1"/>
</dbReference>
<dbReference type="InterPro" id="IPR011006">
    <property type="entry name" value="CheY-like_superfamily"/>
</dbReference>
<accession>A0AAX3WVV2</accession>
<dbReference type="GO" id="GO:0000156">
    <property type="term" value="F:phosphorelay response regulator activity"/>
    <property type="evidence" value="ECO:0007669"/>
    <property type="project" value="TreeGrafter"/>
</dbReference>
<dbReference type="Gene3D" id="1.10.10.10">
    <property type="entry name" value="Winged helix-like DNA-binding domain superfamily/Winged helix DNA-binding domain"/>
    <property type="match status" value="1"/>
</dbReference>
<organism evidence="11 12">
    <name type="scientific">Lysinibacillus pakistanensis</name>
    <dbReference type="NCBI Taxonomy" id="759811"/>
    <lineage>
        <taxon>Bacteria</taxon>
        <taxon>Bacillati</taxon>
        <taxon>Bacillota</taxon>
        <taxon>Bacilli</taxon>
        <taxon>Bacillales</taxon>
        <taxon>Bacillaceae</taxon>
        <taxon>Lysinibacillus</taxon>
    </lineage>
</organism>
<evidence type="ECO:0000256" key="9">
    <source>
        <dbReference type="PROSITE-ProRule" id="PRU00169"/>
    </source>
</evidence>
<evidence type="ECO:0000256" key="8">
    <source>
        <dbReference type="ARBA" id="ARBA00023163"/>
    </source>
</evidence>
<dbReference type="RefSeq" id="WP_054771379.1">
    <property type="nucleotide sequence ID" value="NZ_CP126101.1"/>
</dbReference>
<name>A0AAX3WVV2_9BACI</name>
<feature type="domain" description="Response regulatory" evidence="10">
    <location>
        <begin position="5"/>
        <end position="121"/>
    </location>
</feature>
<evidence type="ECO:0000256" key="3">
    <source>
        <dbReference type="ARBA" id="ARBA00022553"/>
    </source>
</evidence>
<evidence type="ECO:0000313" key="11">
    <source>
        <dbReference type="EMBL" id="WHY50572.1"/>
    </source>
</evidence>
<evidence type="ECO:0000256" key="6">
    <source>
        <dbReference type="ARBA" id="ARBA00023125"/>
    </source>
</evidence>
<keyword evidence="4" id="KW-0902">Two-component regulatory system</keyword>
<keyword evidence="2" id="KW-0963">Cytoplasm</keyword>
<dbReference type="InterPro" id="IPR048714">
    <property type="entry name" value="DpiA-like_HTH"/>
</dbReference>
<dbReference type="InterPro" id="IPR001789">
    <property type="entry name" value="Sig_transdc_resp-reg_receiver"/>
</dbReference>
<dbReference type="GO" id="GO:0005737">
    <property type="term" value="C:cytoplasm"/>
    <property type="evidence" value="ECO:0007669"/>
    <property type="project" value="UniProtKB-SubCell"/>
</dbReference>
<keyword evidence="8" id="KW-0804">Transcription</keyword>
<evidence type="ECO:0000256" key="2">
    <source>
        <dbReference type="ARBA" id="ARBA00022490"/>
    </source>
</evidence>
<evidence type="ECO:0000256" key="5">
    <source>
        <dbReference type="ARBA" id="ARBA00023015"/>
    </source>
</evidence>
<sequence>MSNLSVFIVEDDPMVLEVNKGFLNKLNGFQLVGESVNGREAYDKIIRKKPNLILLDMFLPDMTGMELFLKLRAERVPSDIIMITAARDAPTVQEALRLGAIDYLIKPFRFERFEKALQQYKSSTKKLQSSQAFNQEDIDKWLGIQHETTELPKGLNTITMQQILDYLTTHRAAITSEQLAQNVGMARVTVRKYLDFLATKGTVSIELQYGTVGRPTKYYSIK</sequence>
<protein>
    <submittedName>
        <fullName evidence="11">Response regulator</fullName>
    </submittedName>
</protein>
<dbReference type="CDD" id="cd19925">
    <property type="entry name" value="REC_citrate_TCS"/>
    <property type="match status" value="1"/>
</dbReference>
<dbReference type="EMBL" id="CP126101">
    <property type="protein sequence ID" value="WHY50572.1"/>
    <property type="molecule type" value="Genomic_DNA"/>
</dbReference>
<dbReference type="InterPro" id="IPR051271">
    <property type="entry name" value="2C-system_Tx_regulators"/>
</dbReference>
<dbReference type="AlphaFoldDB" id="A0AAX3WVV2"/>
<dbReference type="InterPro" id="IPR036388">
    <property type="entry name" value="WH-like_DNA-bd_sf"/>
</dbReference>
<dbReference type="Pfam" id="PF20714">
    <property type="entry name" value="HTH_64"/>
    <property type="match status" value="1"/>
</dbReference>
<comment type="subcellular location">
    <subcellularLocation>
        <location evidence="1">Cytoplasm</location>
    </subcellularLocation>
</comment>
<reference evidence="11" key="1">
    <citation type="submission" date="2023-05" db="EMBL/GenBank/DDBJ databases">
        <title>Comparative genomics of Bacillaceae isolates and their secondary metabolite potential.</title>
        <authorList>
            <person name="Song L."/>
            <person name="Nielsen L.J."/>
            <person name="Mohite O."/>
            <person name="Xu X."/>
            <person name="Weber T."/>
            <person name="Kovacs A.T."/>
        </authorList>
    </citation>
    <scope>NUCLEOTIDE SEQUENCE</scope>
    <source>
        <strain evidence="11">LY1</strain>
    </source>
</reference>
<keyword evidence="7" id="KW-0010">Activator</keyword>
<keyword evidence="6" id="KW-0238">DNA-binding</keyword>
<evidence type="ECO:0000256" key="1">
    <source>
        <dbReference type="ARBA" id="ARBA00004496"/>
    </source>
</evidence>
<dbReference type="InterPro" id="IPR024187">
    <property type="entry name" value="Sig_transdc_resp-reg_cit/mal"/>
</dbReference>
<dbReference type="Proteomes" id="UP001178322">
    <property type="component" value="Chromosome"/>
</dbReference>
<feature type="modified residue" description="4-aspartylphosphate" evidence="9">
    <location>
        <position position="56"/>
    </location>
</feature>
<evidence type="ECO:0000256" key="4">
    <source>
        <dbReference type="ARBA" id="ARBA00023012"/>
    </source>
</evidence>
<dbReference type="PANTHER" id="PTHR45526">
    <property type="entry name" value="TRANSCRIPTIONAL REGULATORY PROTEIN DPIA"/>
    <property type="match status" value="1"/>
</dbReference>
<evidence type="ECO:0000259" key="10">
    <source>
        <dbReference type="PROSITE" id="PS50110"/>
    </source>
</evidence>
<dbReference type="PROSITE" id="PS50110">
    <property type="entry name" value="RESPONSE_REGULATORY"/>
    <property type="match status" value="1"/>
</dbReference>
<dbReference type="Pfam" id="PF00072">
    <property type="entry name" value="Response_reg"/>
    <property type="match status" value="1"/>
</dbReference>
<keyword evidence="5" id="KW-0805">Transcription regulation</keyword>
<proteinExistence type="predicted"/>
<dbReference type="PANTHER" id="PTHR45526:SF1">
    <property type="entry name" value="TRANSCRIPTIONAL REGULATORY PROTEIN DCUR-RELATED"/>
    <property type="match status" value="1"/>
</dbReference>
<dbReference type="SUPFAM" id="SSF52172">
    <property type="entry name" value="CheY-like"/>
    <property type="match status" value="1"/>
</dbReference>
<dbReference type="GO" id="GO:0003700">
    <property type="term" value="F:DNA-binding transcription factor activity"/>
    <property type="evidence" value="ECO:0007669"/>
    <property type="project" value="InterPro"/>
</dbReference>
<dbReference type="GO" id="GO:0003677">
    <property type="term" value="F:DNA binding"/>
    <property type="evidence" value="ECO:0007669"/>
    <property type="project" value="UniProtKB-KW"/>
</dbReference>
<dbReference type="PIRSF" id="PIRSF006171">
    <property type="entry name" value="RR_citrat_malat"/>
    <property type="match status" value="1"/>
</dbReference>
<evidence type="ECO:0000313" key="12">
    <source>
        <dbReference type="Proteomes" id="UP001178322"/>
    </source>
</evidence>
<evidence type="ECO:0000256" key="7">
    <source>
        <dbReference type="ARBA" id="ARBA00023159"/>
    </source>
</evidence>
<gene>
    <name evidence="11" type="ORF">QNH24_19910</name>
</gene>
<dbReference type="SMART" id="SM00448">
    <property type="entry name" value="REC"/>
    <property type="match status" value="1"/>
</dbReference>